<evidence type="ECO:0000313" key="10">
    <source>
        <dbReference type="EMBL" id="KAI1706909.1"/>
    </source>
</evidence>
<dbReference type="Gene3D" id="1.20.1250.20">
    <property type="entry name" value="MFS general substrate transporter like domains"/>
    <property type="match status" value="2"/>
</dbReference>
<feature type="transmembrane region" description="Helical" evidence="9">
    <location>
        <begin position="712"/>
        <end position="732"/>
    </location>
</feature>
<dbReference type="InterPro" id="IPR018456">
    <property type="entry name" value="PTR2_symporter_CS"/>
</dbReference>
<keyword evidence="4" id="KW-0571">Peptide transport</keyword>
<proteinExistence type="inferred from homology"/>
<reference evidence="10" key="1">
    <citation type="submission" date="2022-01" db="EMBL/GenBank/DDBJ databases">
        <title>Genome Sequence Resource for Two Populations of Ditylenchus destructor, the Migratory Endoparasitic Phytonematode.</title>
        <authorList>
            <person name="Zhang H."/>
            <person name="Lin R."/>
            <person name="Xie B."/>
        </authorList>
    </citation>
    <scope>NUCLEOTIDE SEQUENCE</scope>
    <source>
        <strain evidence="10">BazhouSP</strain>
    </source>
</reference>
<dbReference type="Pfam" id="PF00854">
    <property type="entry name" value="PTR2"/>
    <property type="match status" value="2"/>
</dbReference>
<keyword evidence="3 7" id="KW-0812">Transmembrane</keyword>
<feature type="transmembrane region" description="Helical" evidence="9">
    <location>
        <begin position="273"/>
        <end position="295"/>
    </location>
</feature>
<feature type="transmembrane region" description="Helical" evidence="9">
    <location>
        <begin position="744"/>
        <end position="765"/>
    </location>
</feature>
<dbReference type="EMBL" id="JAKKPZ010000044">
    <property type="protein sequence ID" value="KAI1706909.1"/>
    <property type="molecule type" value="Genomic_DNA"/>
</dbReference>
<dbReference type="InterPro" id="IPR000109">
    <property type="entry name" value="POT_fam"/>
</dbReference>
<keyword evidence="5 9" id="KW-1133">Transmembrane helix</keyword>
<feature type="transmembrane region" description="Helical" evidence="9">
    <location>
        <begin position="198"/>
        <end position="219"/>
    </location>
</feature>
<comment type="caution">
    <text evidence="10">The sequence shown here is derived from an EMBL/GenBank/DDBJ whole genome shotgun (WGS) entry which is preliminary data.</text>
</comment>
<organism evidence="10 11">
    <name type="scientific">Ditylenchus destructor</name>
    <dbReference type="NCBI Taxonomy" id="166010"/>
    <lineage>
        <taxon>Eukaryota</taxon>
        <taxon>Metazoa</taxon>
        <taxon>Ecdysozoa</taxon>
        <taxon>Nematoda</taxon>
        <taxon>Chromadorea</taxon>
        <taxon>Rhabditida</taxon>
        <taxon>Tylenchina</taxon>
        <taxon>Tylenchomorpha</taxon>
        <taxon>Sphaerularioidea</taxon>
        <taxon>Anguinidae</taxon>
        <taxon>Anguininae</taxon>
        <taxon>Ditylenchus</taxon>
    </lineage>
</organism>
<comment type="subcellular location">
    <subcellularLocation>
        <location evidence="1 7">Membrane</location>
        <topology evidence="1 7">Multi-pass membrane protein</topology>
    </subcellularLocation>
</comment>
<dbReference type="PROSITE" id="PS01023">
    <property type="entry name" value="PTR2_2"/>
    <property type="match status" value="1"/>
</dbReference>
<feature type="transmembrane region" description="Helical" evidence="9">
    <location>
        <begin position="102"/>
        <end position="128"/>
    </location>
</feature>
<keyword evidence="11" id="KW-1185">Reference proteome</keyword>
<evidence type="ECO:0000256" key="5">
    <source>
        <dbReference type="ARBA" id="ARBA00022989"/>
    </source>
</evidence>
<dbReference type="GO" id="GO:0006857">
    <property type="term" value="P:oligopeptide transport"/>
    <property type="evidence" value="ECO:0007669"/>
    <property type="project" value="InterPro"/>
</dbReference>
<sequence>MINRYAMIYGDCQVAIILTGPPAIASRSLSPYSTDHPLRQSPLLDTLLPQNTLHQEKNQAKSASKFSNGPGKPALASEEEDTMGNEKGSGLISSMRRYPSGVFFMLGNEFCERFSFYGMRAILLLYLMEEHDFSESHATFFYHLFICLAYFSPLFGSIAADNYFGRFRVILWVSLIYVFGHILLSAGAIPYLPYTSRSILDFGGLIVIAVATGGIKPCVSAFAADQFDESMQQERTQFFSFFYFAINAGSLLAIAITPILRGRVSCFGKKYCFPLAFGVPGVLMFFAFILFLCGWRFYKITPAGKGNVIGKVVRCAFSGIRGKANAMFRKQDTADHWLEYSSPKYSSDRNLIAGVKSLVSVSILFIPIVFFWALFDQQGSTWVLQARRMDGRVGPITILPDQMNTFNPLIIIIMVPIFEAFLYPALKKVVNVTPLRKMAAGGILAALAFIMAGLLQLKVNETLEPKPESGNVFLRRVGNSTADFWIDNYGPLTANNKTELAAGTYNMMSDQESHLLELNGAHQAYVVGIFDRPDGGNHSIVLFPYSCEKSKNGMTTVYLMLEGNSSLNNQNIYIFDKNNKVVNTEVDHKSQKDETIIFPGNSIDIKPGFISYPEYTIAYGDCRKSNSSDGPPYQCKHTQQFDAEMGAAHVLTLTEVDSDKTAFENLNVVRPNSVSILWQLPQFFVITIGEILFSVTGLEFSYSQAAPTMKSVLQAFWLLTTFFGNLIDMGISGTHVIKEPAMEFFFYAVLMIVVISVFIAIAMNYKYVDDPPMTLPPLSSVSPSEKDSKC</sequence>
<feature type="transmembrane region" description="Helical" evidence="9">
    <location>
        <begin position="169"/>
        <end position="192"/>
    </location>
</feature>
<evidence type="ECO:0000256" key="4">
    <source>
        <dbReference type="ARBA" id="ARBA00022856"/>
    </source>
</evidence>
<evidence type="ECO:0000256" key="7">
    <source>
        <dbReference type="RuleBase" id="RU003755"/>
    </source>
</evidence>
<evidence type="ECO:0000256" key="8">
    <source>
        <dbReference type="SAM" id="MobiDB-lite"/>
    </source>
</evidence>
<evidence type="ECO:0000313" key="11">
    <source>
        <dbReference type="Proteomes" id="UP001201812"/>
    </source>
</evidence>
<dbReference type="CDD" id="cd17347">
    <property type="entry name" value="MFS_SLC15A1_2_like"/>
    <property type="match status" value="1"/>
</dbReference>
<accession>A0AAD4MXP3</accession>
<evidence type="ECO:0000256" key="6">
    <source>
        <dbReference type="ARBA" id="ARBA00023136"/>
    </source>
</evidence>
<dbReference type="Proteomes" id="UP001201812">
    <property type="component" value="Unassembled WGS sequence"/>
</dbReference>
<feature type="transmembrane region" description="Helical" evidence="9">
    <location>
        <begin position="140"/>
        <end position="160"/>
    </location>
</feature>
<keyword evidence="6 9" id="KW-0472">Membrane</keyword>
<gene>
    <name evidence="10" type="ORF">DdX_12692</name>
</gene>
<dbReference type="PANTHER" id="PTHR11654">
    <property type="entry name" value="OLIGOPEPTIDE TRANSPORTER-RELATED"/>
    <property type="match status" value="1"/>
</dbReference>
<evidence type="ECO:0000256" key="1">
    <source>
        <dbReference type="ARBA" id="ARBA00004141"/>
    </source>
</evidence>
<keyword evidence="4" id="KW-0653">Protein transport</keyword>
<feature type="transmembrane region" description="Helical" evidence="9">
    <location>
        <begin position="409"/>
        <end position="426"/>
    </location>
</feature>
<dbReference type="AlphaFoldDB" id="A0AAD4MXP3"/>
<evidence type="ECO:0000256" key="3">
    <source>
        <dbReference type="ARBA" id="ARBA00022692"/>
    </source>
</evidence>
<feature type="transmembrane region" description="Helical" evidence="9">
    <location>
        <begin position="351"/>
        <end position="375"/>
    </location>
</feature>
<feature type="transmembrane region" description="Helical" evidence="9">
    <location>
        <begin position="240"/>
        <end position="261"/>
    </location>
</feature>
<dbReference type="InterPro" id="IPR036259">
    <property type="entry name" value="MFS_trans_sf"/>
</dbReference>
<evidence type="ECO:0000256" key="2">
    <source>
        <dbReference type="ARBA" id="ARBA00005982"/>
    </source>
</evidence>
<name>A0AAD4MXP3_9BILA</name>
<dbReference type="GO" id="GO:0022857">
    <property type="term" value="F:transmembrane transporter activity"/>
    <property type="evidence" value="ECO:0007669"/>
    <property type="project" value="InterPro"/>
</dbReference>
<keyword evidence="7" id="KW-0813">Transport</keyword>
<dbReference type="SUPFAM" id="SSF103473">
    <property type="entry name" value="MFS general substrate transporter"/>
    <property type="match status" value="1"/>
</dbReference>
<dbReference type="FunFam" id="1.20.1250.20:FF:000612">
    <property type="entry name" value="Peptide transporter 3"/>
    <property type="match status" value="1"/>
</dbReference>
<comment type="similarity">
    <text evidence="2 7">Belongs to the major facilitator superfamily. Proton-dependent oligopeptide transporter (POT/PTR) (TC 2.A.17) family.</text>
</comment>
<protein>
    <submittedName>
        <fullName evidence="10">POT family domain-containing protein</fullName>
    </submittedName>
</protein>
<feature type="region of interest" description="Disordered" evidence="8">
    <location>
        <begin position="58"/>
        <end position="88"/>
    </location>
</feature>
<evidence type="ECO:0000256" key="9">
    <source>
        <dbReference type="SAM" id="Phobius"/>
    </source>
</evidence>
<dbReference type="GO" id="GO:0016020">
    <property type="term" value="C:membrane"/>
    <property type="evidence" value="ECO:0007669"/>
    <property type="project" value="UniProtKB-SubCell"/>
</dbReference>
<feature type="transmembrane region" description="Helical" evidence="9">
    <location>
        <begin position="438"/>
        <end position="457"/>
    </location>
</feature>